<reference evidence="2" key="1">
    <citation type="journal article" date="2019" name="Int. J. Syst. Evol. Microbiol.">
        <title>The Global Catalogue of Microorganisms (GCM) 10K type strain sequencing project: providing services to taxonomists for standard genome sequencing and annotation.</title>
        <authorList>
            <consortium name="The Broad Institute Genomics Platform"/>
            <consortium name="The Broad Institute Genome Sequencing Center for Infectious Disease"/>
            <person name="Wu L."/>
            <person name="Ma J."/>
        </authorList>
    </citation>
    <scope>NUCLEOTIDE SEQUENCE [LARGE SCALE GENOMIC DNA]</scope>
    <source>
        <strain evidence="2">JCM 9731</strain>
    </source>
</reference>
<comment type="caution">
    <text evidence="1">The sequence shown here is derived from an EMBL/GenBank/DDBJ whole genome shotgun (WGS) entry which is preliminary data.</text>
</comment>
<dbReference type="RefSeq" id="WP_343798457.1">
    <property type="nucleotide sequence ID" value="NZ_BAAADJ010000019.1"/>
</dbReference>
<keyword evidence="2" id="KW-1185">Reference proteome</keyword>
<organism evidence="1 2">
    <name type="scientific">Bacillus carboniphilus</name>
    <dbReference type="NCBI Taxonomy" id="86663"/>
    <lineage>
        <taxon>Bacteria</taxon>
        <taxon>Bacillati</taxon>
        <taxon>Bacillota</taxon>
        <taxon>Bacilli</taxon>
        <taxon>Bacillales</taxon>
        <taxon>Bacillaceae</taxon>
        <taxon>Bacillus</taxon>
    </lineage>
</organism>
<dbReference type="InterPro" id="IPR026838">
    <property type="entry name" value="YheC/D"/>
</dbReference>
<proteinExistence type="predicted"/>
<dbReference type="Proteomes" id="UP001500782">
    <property type="component" value="Unassembled WGS sequence"/>
</dbReference>
<sequence length="454" mass="52056">MKPCSLKIIDGDELVLKYPEQAVHKRPSKVSFGGATVEVKSLPLKTSSDHHYMISRALADQLNIPSTIRRIHVLQKEDTLHFGPLIGIITSGFTSIQTKPVGDRSSFFSRLIKLQAKNGVCFILFGKEHINWEDGTITGFSYGKNGWEQLTVPFPHVIYDRLPNRKMEGEKSFRMVKKKLQEDYLIPWFNPGFFNKLEVFERIEQDSDAVEYLPESHSFTSFSVVERMLSQYGHVYIKPQDGSLGNDVHQVLYHREQGAYYCRYKDETGNKRLRKFDTLEKLIKVVFHRKPLSKMMVQQGIHLMKYDQNPVDFRVHTNKDEDGVWRVSAIAAKVAGLGSPTTHIKYGGEVKTLEEIIPDESMRTKIHDQITVASITLSKVLERYMSGIIAEIGFDFGVDTSGRVWLFEANSKPGRSIFIHPEMRSFEKLTRQLTLSYAIFLTKQSILSPEELFL</sequence>
<evidence type="ECO:0000313" key="1">
    <source>
        <dbReference type="EMBL" id="GAA0328421.1"/>
    </source>
</evidence>
<protein>
    <submittedName>
        <fullName evidence="1">YheC/YheD family protein</fullName>
    </submittedName>
</protein>
<name>A0ABP3FZB0_9BACI</name>
<evidence type="ECO:0000313" key="2">
    <source>
        <dbReference type="Proteomes" id="UP001500782"/>
    </source>
</evidence>
<accession>A0ABP3FZB0</accession>
<dbReference type="SUPFAM" id="SSF56059">
    <property type="entry name" value="Glutathione synthetase ATP-binding domain-like"/>
    <property type="match status" value="1"/>
</dbReference>
<dbReference type="EMBL" id="BAAADJ010000019">
    <property type="protein sequence ID" value="GAA0328421.1"/>
    <property type="molecule type" value="Genomic_DNA"/>
</dbReference>
<dbReference type="Pfam" id="PF14398">
    <property type="entry name" value="ATPgrasp_YheCD"/>
    <property type="match status" value="1"/>
</dbReference>
<gene>
    <name evidence="1" type="ORF">GCM10008967_18650</name>
</gene>